<dbReference type="AlphaFoldDB" id="A0A2G2X7X5"/>
<keyword evidence="7" id="KW-1185">Reference proteome</keyword>
<sequence length="359" mass="41014">MSQPNTCWNDEHADIIFYYLLKKSKQQKDQEYRYTTVNCLFKTYVEATYKCYFEDAAGDSLSTQDNYKRSCLVASNEESLINIIKGFSVPAAFPWHMVDDVYVPVNCDENFHWVLAVISLKKRCIWMYDSMLSSDHRETSHEIHKLSVMLPTYLNDSEFLENTQRTVWSSLKAYADKISQRVVIDINSSHRDVEKNEKDGNDLRTSNEQLNDISEKNDDGNAGSTGDHKRDEKSSTESFLKLNFDDPAIPRETIEVQNVQEESGTAVKNIAFQQSIDNTIAKIASPVSSIEISSNAFQESIDNIMAGMSTPVVAMALYLDDLSEKVNLSDPFLQTDNVKVSNDLQIRITHEMWNIYVIN</sequence>
<accession>A0A2G2X7X5</accession>
<evidence type="ECO:0000256" key="4">
    <source>
        <dbReference type="SAM" id="MobiDB-lite"/>
    </source>
</evidence>
<protein>
    <recommendedName>
        <fullName evidence="5">Ubiquitin-like protease family profile domain-containing protein</fullName>
    </recommendedName>
</protein>
<comment type="caution">
    <text evidence="6">The sequence shown here is derived from an EMBL/GenBank/DDBJ whole genome shotgun (WGS) entry which is preliminary data.</text>
</comment>
<evidence type="ECO:0000256" key="3">
    <source>
        <dbReference type="ARBA" id="ARBA00022801"/>
    </source>
</evidence>
<evidence type="ECO:0000256" key="1">
    <source>
        <dbReference type="ARBA" id="ARBA00005234"/>
    </source>
</evidence>
<dbReference type="GO" id="GO:0008234">
    <property type="term" value="F:cysteine-type peptidase activity"/>
    <property type="evidence" value="ECO:0007669"/>
    <property type="project" value="InterPro"/>
</dbReference>
<reference evidence="7" key="2">
    <citation type="journal article" date="2017" name="J. Anim. Genet.">
        <title>Multiple reference genome sequences of hot pepper reveal the massive evolution of plant disease resistance genes by retroduplication.</title>
        <authorList>
            <person name="Kim S."/>
            <person name="Park J."/>
            <person name="Yeom S.-I."/>
            <person name="Kim Y.-M."/>
            <person name="Seo E."/>
            <person name="Kim K.-T."/>
            <person name="Kim M.-S."/>
            <person name="Lee J.M."/>
            <person name="Cheong K."/>
            <person name="Shin H.-S."/>
            <person name="Kim S.-B."/>
            <person name="Han K."/>
            <person name="Lee J."/>
            <person name="Park M."/>
            <person name="Lee H.-A."/>
            <person name="Lee H.-Y."/>
            <person name="Lee Y."/>
            <person name="Oh S."/>
            <person name="Lee J.H."/>
            <person name="Choi E."/>
            <person name="Choi E."/>
            <person name="Lee S.E."/>
            <person name="Jeon J."/>
            <person name="Kim H."/>
            <person name="Choi G."/>
            <person name="Song H."/>
            <person name="Lee J."/>
            <person name="Lee S.-C."/>
            <person name="Kwon J.-K."/>
            <person name="Lee H.-Y."/>
            <person name="Koo N."/>
            <person name="Hong Y."/>
            <person name="Kim R.W."/>
            <person name="Kang W.-H."/>
            <person name="Huh J.H."/>
            <person name="Kang B.-C."/>
            <person name="Yang T.-J."/>
            <person name="Lee Y.-H."/>
            <person name="Bennetzen J.L."/>
            <person name="Choi D."/>
        </authorList>
    </citation>
    <scope>NUCLEOTIDE SEQUENCE [LARGE SCALE GENOMIC DNA]</scope>
    <source>
        <strain evidence="7">cv. PBC81</strain>
    </source>
</reference>
<dbReference type="PANTHER" id="PTHR31470:SF46">
    <property type="entry name" value="ULP1 PROTEASE FAMILY, C-TERMINAL CATALYTIC DOMAIN CONTAINING PROTEIN"/>
    <property type="match status" value="1"/>
</dbReference>
<keyword evidence="3" id="KW-0378">Hydrolase</keyword>
<feature type="region of interest" description="Disordered" evidence="4">
    <location>
        <begin position="190"/>
        <end position="239"/>
    </location>
</feature>
<dbReference type="InterPro" id="IPR038765">
    <property type="entry name" value="Papain-like_cys_pep_sf"/>
</dbReference>
<dbReference type="GO" id="GO:0006508">
    <property type="term" value="P:proteolysis"/>
    <property type="evidence" value="ECO:0007669"/>
    <property type="project" value="UniProtKB-KW"/>
</dbReference>
<dbReference type="SUPFAM" id="SSF54001">
    <property type="entry name" value="Cysteine proteinases"/>
    <property type="match status" value="1"/>
</dbReference>
<dbReference type="InterPro" id="IPR003653">
    <property type="entry name" value="Peptidase_C48_C"/>
</dbReference>
<evidence type="ECO:0000313" key="7">
    <source>
        <dbReference type="Proteomes" id="UP000224567"/>
    </source>
</evidence>
<dbReference type="Pfam" id="PF02902">
    <property type="entry name" value="Peptidase_C48"/>
    <property type="match status" value="1"/>
</dbReference>
<dbReference type="PANTHER" id="PTHR31470">
    <property type="entry name" value="CYSTEINE PROTEINASES SUPERFAMILY PROTEIN-RELATED-RELATED"/>
    <property type="match status" value="1"/>
</dbReference>
<organism evidence="6 7">
    <name type="scientific">Capsicum baccatum</name>
    <name type="common">Peruvian pepper</name>
    <dbReference type="NCBI Taxonomy" id="33114"/>
    <lineage>
        <taxon>Eukaryota</taxon>
        <taxon>Viridiplantae</taxon>
        <taxon>Streptophyta</taxon>
        <taxon>Embryophyta</taxon>
        <taxon>Tracheophyta</taxon>
        <taxon>Spermatophyta</taxon>
        <taxon>Magnoliopsida</taxon>
        <taxon>eudicotyledons</taxon>
        <taxon>Gunneridae</taxon>
        <taxon>Pentapetalae</taxon>
        <taxon>asterids</taxon>
        <taxon>lamiids</taxon>
        <taxon>Solanales</taxon>
        <taxon>Solanaceae</taxon>
        <taxon>Solanoideae</taxon>
        <taxon>Capsiceae</taxon>
        <taxon>Capsicum</taxon>
    </lineage>
</organism>
<feature type="domain" description="Ubiquitin-like protease family profile" evidence="5">
    <location>
        <begin position="1"/>
        <end position="359"/>
    </location>
</feature>
<feature type="compositionally biased region" description="Polar residues" evidence="4">
    <location>
        <begin position="203"/>
        <end position="212"/>
    </location>
</feature>
<reference evidence="6 7" key="1">
    <citation type="journal article" date="2017" name="Genome Biol.">
        <title>New reference genome sequences of hot pepper reveal the massive evolution of plant disease-resistance genes by retroduplication.</title>
        <authorList>
            <person name="Kim S."/>
            <person name="Park J."/>
            <person name="Yeom S.I."/>
            <person name="Kim Y.M."/>
            <person name="Seo E."/>
            <person name="Kim K.T."/>
            <person name="Kim M.S."/>
            <person name="Lee J.M."/>
            <person name="Cheong K."/>
            <person name="Shin H.S."/>
            <person name="Kim S.B."/>
            <person name="Han K."/>
            <person name="Lee J."/>
            <person name="Park M."/>
            <person name="Lee H.A."/>
            <person name="Lee H.Y."/>
            <person name="Lee Y."/>
            <person name="Oh S."/>
            <person name="Lee J.H."/>
            <person name="Choi E."/>
            <person name="Choi E."/>
            <person name="Lee S.E."/>
            <person name="Jeon J."/>
            <person name="Kim H."/>
            <person name="Choi G."/>
            <person name="Song H."/>
            <person name="Lee J."/>
            <person name="Lee S.C."/>
            <person name="Kwon J.K."/>
            <person name="Lee H.Y."/>
            <person name="Koo N."/>
            <person name="Hong Y."/>
            <person name="Kim R.W."/>
            <person name="Kang W.H."/>
            <person name="Huh J.H."/>
            <person name="Kang B.C."/>
            <person name="Yang T.J."/>
            <person name="Lee Y.H."/>
            <person name="Bennetzen J.L."/>
            <person name="Choi D."/>
        </authorList>
    </citation>
    <scope>NUCLEOTIDE SEQUENCE [LARGE SCALE GENOMIC DNA]</scope>
    <source>
        <strain evidence="7">cv. PBC81</strain>
    </source>
</reference>
<dbReference type="Proteomes" id="UP000224567">
    <property type="component" value="Unassembled WGS sequence"/>
</dbReference>
<name>A0A2G2X7X5_CAPBA</name>
<comment type="similarity">
    <text evidence="1">Belongs to the peptidase C48 family.</text>
</comment>
<keyword evidence="2" id="KW-0645">Protease</keyword>
<dbReference type="OrthoDB" id="1939479at2759"/>
<evidence type="ECO:0000313" key="6">
    <source>
        <dbReference type="EMBL" id="PHT53605.1"/>
    </source>
</evidence>
<dbReference type="Gene3D" id="3.40.395.10">
    <property type="entry name" value="Adenoviral Proteinase, Chain A"/>
    <property type="match status" value="1"/>
</dbReference>
<proteinExistence type="inferred from homology"/>
<evidence type="ECO:0000259" key="5">
    <source>
        <dbReference type="PROSITE" id="PS50600"/>
    </source>
</evidence>
<feature type="compositionally biased region" description="Basic and acidic residues" evidence="4">
    <location>
        <begin position="190"/>
        <end position="202"/>
    </location>
</feature>
<feature type="compositionally biased region" description="Basic and acidic residues" evidence="4">
    <location>
        <begin position="226"/>
        <end position="235"/>
    </location>
</feature>
<evidence type="ECO:0000256" key="2">
    <source>
        <dbReference type="ARBA" id="ARBA00022670"/>
    </source>
</evidence>
<dbReference type="EMBL" id="MLFT02000003">
    <property type="protein sequence ID" value="PHT53605.1"/>
    <property type="molecule type" value="Genomic_DNA"/>
</dbReference>
<dbReference type="PROSITE" id="PS50600">
    <property type="entry name" value="ULP_PROTEASE"/>
    <property type="match status" value="1"/>
</dbReference>
<gene>
    <name evidence="6" type="ORF">CQW23_08067</name>
</gene>